<dbReference type="AlphaFoldDB" id="A0AA36FTL0"/>
<dbReference type="Proteomes" id="UP001177023">
    <property type="component" value="Unassembled WGS sequence"/>
</dbReference>
<evidence type="ECO:0000313" key="2">
    <source>
        <dbReference type="Proteomes" id="UP001177023"/>
    </source>
</evidence>
<protein>
    <submittedName>
        <fullName evidence="1">Uncharacterized protein</fullName>
    </submittedName>
</protein>
<gene>
    <name evidence="1" type="ORF">MSPICULIGERA_LOCUS5358</name>
</gene>
<organism evidence="1 2">
    <name type="scientific">Mesorhabditis spiculigera</name>
    <dbReference type="NCBI Taxonomy" id="96644"/>
    <lineage>
        <taxon>Eukaryota</taxon>
        <taxon>Metazoa</taxon>
        <taxon>Ecdysozoa</taxon>
        <taxon>Nematoda</taxon>
        <taxon>Chromadorea</taxon>
        <taxon>Rhabditida</taxon>
        <taxon>Rhabditina</taxon>
        <taxon>Rhabditomorpha</taxon>
        <taxon>Rhabditoidea</taxon>
        <taxon>Rhabditidae</taxon>
        <taxon>Mesorhabditinae</taxon>
        <taxon>Mesorhabditis</taxon>
    </lineage>
</organism>
<comment type="caution">
    <text evidence="1">The sequence shown here is derived from an EMBL/GenBank/DDBJ whole genome shotgun (WGS) entry which is preliminary data.</text>
</comment>
<keyword evidence="2" id="KW-1185">Reference proteome</keyword>
<proteinExistence type="predicted"/>
<reference evidence="1" key="1">
    <citation type="submission" date="2023-06" db="EMBL/GenBank/DDBJ databases">
        <authorList>
            <person name="Delattre M."/>
        </authorList>
    </citation>
    <scope>NUCLEOTIDE SEQUENCE</scope>
    <source>
        <strain evidence="1">AF72</strain>
    </source>
</reference>
<name>A0AA36FTL0_9BILA</name>
<evidence type="ECO:0000313" key="1">
    <source>
        <dbReference type="EMBL" id="CAJ0566769.1"/>
    </source>
</evidence>
<feature type="non-terminal residue" evidence="1">
    <location>
        <position position="1"/>
    </location>
</feature>
<sequence>MAYWLASGASYLAGPVYNWAVDSCVQKQDMEALKAKIHAYNERTKEIPERFDYMLMEIEEMGLTWDQFNLYMLYLIEKRRKPTFEEIKAKVEKSLEEKNEPVAKFESFIDGAEAMDITWDEFNLFIVDRLEQIRRRRTREDRITGWELAHRRLIHARDTLTPSGFADWAASNAQLVRDFVGDALVPTAVQNAVKTLSKFYWPAE</sequence>
<accession>A0AA36FTL0</accession>
<dbReference type="EMBL" id="CATQJA010001330">
    <property type="protein sequence ID" value="CAJ0566769.1"/>
    <property type="molecule type" value="Genomic_DNA"/>
</dbReference>